<reference evidence="1 2" key="1">
    <citation type="submission" date="2019-09" db="EMBL/GenBank/DDBJ databases">
        <title>Complete genome sequence of Sporolactobacillus terrae 70-3.</title>
        <authorList>
            <person name="Tanaka N."/>
            <person name="Shiwa Y."/>
            <person name="Fujita N."/>
            <person name="Tanasupawat S."/>
        </authorList>
    </citation>
    <scope>NUCLEOTIDE SEQUENCE [LARGE SCALE GENOMIC DNA]</scope>
    <source>
        <strain evidence="1 2">70-3</strain>
    </source>
</reference>
<evidence type="ECO:0000313" key="1">
    <source>
        <dbReference type="EMBL" id="BBN97470.1"/>
    </source>
</evidence>
<proteinExistence type="predicted"/>
<dbReference type="Proteomes" id="UP000326951">
    <property type="component" value="Chromosome"/>
</dbReference>
<gene>
    <name evidence="1" type="ORF">St703_01750</name>
</gene>
<organism evidence="1 2">
    <name type="scientific">Sporolactobacillus terrae</name>
    <dbReference type="NCBI Taxonomy" id="269673"/>
    <lineage>
        <taxon>Bacteria</taxon>
        <taxon>Bacillati</taxon>
        <taxon>Bacillota</taxon>
        <taxon>Bacilli</taxon>
        <taxon>Bacillales</taxon>
        <taxon>Sporolactobacillaceae</taxon>
        <taxon>Sporolactobacillus</taxon>
    </lineage>
</organism>
<protein>
    <submittedName>
        <fullName evidence="1">Uncharacterized protein</fullName>
    </submittedName>
</protein>
<evidence type="ECO:0000313" key="2">
    <source>
        <dbReference type="Proteomes" id="UP000326951"/>
    </source>
</evidence>
<dbReference type="RefSeq" id="WP_269473188.1">
    <property type="nucleotide sequence ID" value="NZ_AP021853.1"/>
</dbReference>
<dbReference type="AlphaFoldDB" id="A0A5K7WYD2"/>
<dbReference type="EMBL" id="AP021853">
    <property type="protein sequence ID" value="BBN97470.1"/>
    <property type="molecule type" value="Genomic_DNA"/>
</dbReference>
<name>A0A5K7WYD2_9BACL</name>
<sequence>MTVLAIFILAPIAVFGLVTYAAYRKGCEYEDQLRREERANGHT</sequence>
<accession>A0A5K7WYD2</accession>